<protein>
    <recommendedName>
        <fullName evidence="2">LanC-like protein 3 homolog</fullName>
    </recommendedName>
</protein>
<feature type="region of interest" description="Disordered" evidence="4">
    <location>
        <begin position="428"/>
        <end position="448"/>
    </location>
</feature>
<evidence type="ECO:0000313" key="7">
    <source>
        <dbReference type="Proteomes" id="UP000030765"/>
    </source>
</evidence>
<dbReference type="EMBL" id="ATLV01015663">
    <property type="status" value="NOT_ANNOTATED_CDS"/>
    <property type="molecule type" value="Genomic_DNA"/>
</dbReference>
<dbReference type="PANTHER" id="PTHR12736:SF7">
    <property type="entry name" value="LANC-LIKE PROTEIN 3"/>
    <property type="match status" value="1"/>
</dbReference>
<reference evidence="6" key="2">
    <citation type="submission" date="2020-05" db="UniProtKB">
        <authorList>
            <consortium name="EnsemblMetazoa"/>
        </authorList>
    </citation>
    <scope>IDENTIFICATION</scope>
</reference>
<feature type="compositionally biased region" description="Polar residues" evidence="4">
    <location>
        <begin position="432"/>
        <end position="448"/>
    </location>
</feature>
<dbReference type="InterPro" id="IPR012341">
    <property type="entry name" value="6hp_glycosidase-like_sf"/>
</dbReference>
<dbReference type="GO" id="GO:0031179">
    <property type="term" value="P:peptide modification"/>
    <property type="evidence" value="ECO:0007669"/>
    <property type="project" value="InterPro"/>
</dbReference>
<evidence type="ECO:0000256" key="1">
    <source>
        <dbReference type="ARBA" id="ARBA00007179"/>
    </source>
</evidence>
<keyword evidence="3" id="KW-0862">Zinc</keyword>
<dbReference type="Pfam" id="PF05147">
    <property type="entry name" value="LANC_like"/>
    <property type="match status" value="1"/>
</dbReference>
<dbReference type="VEuPathDB" id="VectorBase:ASIC008075"/>
<dbReference type="AlphaFoldDB" id="A0A084VRG4"/>
<keyword evidence="3" id="KW-0479">Metal-binding</keyword>
<dbReference type="EMBL" id="KE525026">
    <property type="protein sequence ID" value="KFB40558.1"/>
    <property type="molecule type" value="Genomic_DNA"/>
</dbReference>
<feature type="binding site" evidence="3">
    <location>
        <position position="334"/>
    </location>
    <ligand>
        <name>Zn(2+)</name>
        <dbReference type="ChEBI" id="CHEBI:29105"/>
    </ligand>
</feature>
<organism evidence="5">
    <name type="scientific">Anopheles sinensis</name>
    <name type="common">Mosquito</name>
    <dbReference type="NCBI Taxonomy" id="74873"/>
    <lineage>
        <taxon>Eukaryota</taxon>
        <taxon>Metazoa</taxon>
        <taxon>Ecdysozoa</taxon>
        <taxon>Arthropoda</taxon>
        <taxon>Hexapoda</taxon>
        <taxon>Insecta</taxon>
        <taxon>Pterygota</taxon>
        <taxon>Neoptera</taxon>
        <taxon>Endopterygota</taxon>
        <taxon>Diptera</taxon>
        <taxon>Nematocera</taxon>
        <taxon>Culicoidea</taxon>
        <taxon>Culicidae</taxon>
        <taxon>Anophelinae</taxon>
        <taxon>Anopheles</taxon>
    </lineage>
</organism>
<dbReference type="EnsemblMetazoa" id="ASIC008075-RA">
    <property type="protein sequence ID" value="ASIC008075-PA"/>
    <property type="gene ID" value="ASIC008075"/>
</dbReference>
<evidence type="ECO:0000256" key="2">
    <source>
        <dbReference type="ARBA" id="ARBA00069999"/>
    </source>
</evidence>
<evidence type="ECO:0000313" key="5">
    <source>
        <dbReference type="EMBL" id="KFB40558.1"/>
    </source>
</evidence>
<sequence>MSEKERYFTNPFQDYCENVHGSTEKDLIPQVTVLDLIKKYVEMILTNAGAEREDLYVGEAGIAFMFWKLSRSNEAKHLFPCLEYALTYISHAKELASAKASNSKSRVAFLCGNAGITAVSAVVSYDMGKEQIMQQDIDEFLKGYPACAKPDASVADEVLVGRAGYLHGVYWLNQCIEPKPIQRDVIEDICKALLNRGRNYAKAHKHTSPLMYEYHGKEYLGAAHGISAILHALLDSPWFSEHETGQYNISASRQADIKNTLDIILSLLTKDGDMPTRFDSDRLLVHWCHGAGGVIYLFAKAYLTYKEEKYLQACRKLADRIWQRGLLRKGPGICHGVCGNGYAFLLMYRLTTEKLYLYRAARFAEFLTMDIFAKHLLTPDRPFSLYEGLAGAVCFLVDVLDPSRASFPFMDFVLEYDRTTITPVQLLAPGGTSPSGHSATPNPGNIAR</sequence>
<dbReference type="InterPro" id="IPR007822">
    <property type="entry name" value="LANC-like"/>
</dbReference>
<accession>A0A084VRG4</accession>
<dbReference type="InterPro" id="IPR020464">
    <property type="entry name" value="LanC-like_prot_euk"/>
</dbReference>
<dbReference type="CDD" id="cd04794">
    <property type="entry name" value="euk_LANCL"/>
    <property type="match status" value="1"/>
</dbReference>
<dbReference type="SUPFAM" id="SSF158745">
    <property type="entry name" value="LanC-like"/>
    <property type="match status" value="1"/>
</dbReference>
<dbReference type="Gene3D" id="1.50.10.10">
    <property type="match status" value="1"/>
</dbReference>
<reference evidence="5 7" key="1">
    <citation type="journal article" date="2014" name="BMC Genomics">
        <title>Genome sequence of Anopheles sinensis provides insight into genetics basis of mosquito competence for malaria parasites.</title>
        <authorList>
            <person name="Zhou D."/>
            <person name="Zhang D."/>
            <person name="Ding G."/>
            <person name="Shi L."/>
            <person name="Hou Q."/>
            <person name="Ye Y."/>
            <person name="Xu Y."/>
            <person name="Zhou H."/>
            <person name="Xiong C."/>
            <person name="Li S."/>
            <person name="Yu J."/>
            <person name="Hong S."/>
            <person name="Yu X."/>
            <person name="Zou P."/>
            <person name="Chen C."/>
            <person name="Chang X."/>
            <person name="Wang W."/>
            <person name="Lv Y."/>
            <person name="Sun Y."/>
            <person name="Ma L."/>
            <person name="Shen B."/>
            <person name="Zhu C."/>
        </authorList>
    </citation>
    <scope>NUCLEOTIDE SEQUENCE [LARGE SCALE GENOMIC DNA]</scope>
</reference>
<evidence type="ECO:0000313" key="6">
    <source>
        <dbReference type="EnsemblMetazoa" id="ASIC008075-PA"/>
    </source>
</evidence>
<gene>
    <name evidence="5" type="ORF">ZHAS_00008075</name>
</gene>
<evidence type="ECO:0000256" key="4">
    <source>
        <dbReference type="SAM" id="MobiDB-lite"/>
    </source>
</evidence>
<name>A0A084VRG4_ANOSI</name>
<dbReference type="PRINTS" id="PR01951">
    <property type="entry name" value="LANCEUKARYTE"/>
</dbReference>
<comment type="similarity">
    <text evidence="1">Belongs to the LanC-like protein family.</text>
</comment>
<dbReference type="GO" id="GO:0005975">
    <property type="term" value="P:carbohydrate metabolic process"/>
    <property type="evidence" value="ECO:0007669"/>
    <property type="project" value="InterPro"/>
</dbReference>
<proteinExistence type="inferred from homology"/>
<dbReference type="OMA" id="YQEGCGE"/>
<dbReference type="VEuPathDB" id="VectorBase:ASIS001059"/>
<evidence type="ECO:0000256" key="3">
    <source>
        <dbReference type="PIRSR" id="PIRSR607822-1"/>
    </source>
</evidence>
<dbReference type="GO" id="GO:0005886">
    <property type="term" value="C:plasma membrane"/>
    <property type="evidence" value="ECO:0007669"/>
    <property type="project" value="TreeGrafter"/>
</dbReference>
<dbReference type="GO" id="GO:0046872">
    <property type="term" value="F:metal ion binding"/>
    <property type="evidence" value="ECO:0007669"/>
    <property type="project" value="UniProtKB-KW"/>
</dbReference>
<feature type="binding site" evidence="3">
    <location>
        <position position="335"/>
    </location>
    <ligand>
        <name>Zn(2+)</name>
        <dbReference type="ChEBI" id="CHEBI:29105"/>
    </ligand>
</feature>
<dbReference type="Proteomes" id="UP000030765">
    <property type="component" value="Unassembled WGS sequence"/>
</dbReference>
<dbReference type="OrthoDB" id="10257263at2759"/>
<feature type="binding site" evidence="3">
    <location>
        <position position="288"/>
    </location>
    <ligand>
        <name>Zn(2+)</name>
        <dbReference type="ChEBI" id="CHEBI:29105"/>
    </ligand>
</feature>
<dbReference type="PRINTS" id="PR01950">
    <property type="entry name" value="LANCSUPER"/>
</dbReference>
<keyword evidence="7" id="KW-1185">Reference proteome</keyword>
<dbReference type="PANTHER" id="PTHR12736">
    <property type="entry name" value="LANC-LIKE PROTEIN"/>
    <property type="match status" value="1"/>
</dbReference>
<dbReference type="SMART" id="SM01260">
    <property type="entry name" value="LANC_like"/>
    <property type="match status" value="1"/>
</dbReference>
<dbReference type="STRING" id="74873.A0A084VRG4"/>
<dbReference type="FunFam" id="1.50.10.10:FF:000012">
    <property type="entry name" value="LanC-like protein 3"/>
    <property type="match status" value="1"/>
</dbReference>